<keyword evidence="3" id="KW-0479">Metal-binding</keyword>
<proteinExistence type="predicted"/>
<evidence type="ECO:0000313" key="10">
    <source>
        <dbReference type="Proteomes" id="UP000095401"/>
    </source>
</evidence>
<dbReference type="PROSITE" id="PS00198">
    <property type="entry name" value="4FE4S_FER_1"/>
    <property type="match status" value="1"/>
</dbReference>
<evidence type="ECO:0000256" key="3">
    <source>
        <dbReference type="ARBA" id="ARBA00022723"/>
    </source>
</evidence>
<feature type="transmembrane region" description="Helical" evidence="7">
    <location>
        <begin position="152"/>
        <end position="170"/>
    </location>
</feature>
<dbReference type="PANTHER" id="PTHR30176:SF3">
    <property type="entry name" value="FERREDOXIN-TYPE PROTEIN NAPH"/>
    <property type="match status" value="1"/>
</dbReference>
<keyword evidence="4" id="KW-0249">Electron transport</keyword>
<gene>
    <name evidence="9" type="ORF">BI364_01035</name>
</gene>
<dbReference type="InterPro" id="IPR014116">
    <property type="entry name" value="Cyt_c_oxidase_cbb3_FixG"/>
</dbReference>
<dbReference type="GO" id="GO:0046872">
    <property type="term" value="F:metal ion binding"/>
    <property type="evidence" value="ECO:0007669"/>
    <property type="project" value="UniProtKB-KW"/>
</dbReference>
<dbReference type="Pfam" id="PF12801">
    <property type="entry name" value="Fer4_5"/>
    <property type="match status" value="1"/>
</dbReference>
<dbReference type="SUPFAM" id="SSF54862">
    <property type="entry name" value="4Fe-4S ferredoxins"/>
    <property type="match status" value="1"/>
</dbReference>
<dbReference type="RefSeq" id="WP_070077175.1">
    <property type="nucleotide sequence ID" value="NZ_CP017415.1"/>
</dbReference>
<keyword evidence="10" id="KW-1185">Reference proteome</keyword>
<evidence type="ECO:0000256" key="2">
    <source>
        <dbReference type="ARBA" id="ARBA00022485"/>
    </source>
</evidence>
<dbReference type="Gene3D" id="3.30.70.20">
    <property type="match status" value="1"/>
</dbReference>
<keyword evidence="7" id="KW-1133">Transmembrane helix</keyword>
<evidence type="ECO:0000313" key="9">
    <source>
        <dbReference type="EMBL" id="AOU96782.1"/>
    </source>
</evidence>
<evidence type="ECO:0000256" key="5">
    <source>
        <dbReference type="ARBA" id="ARBA00023004"/>
    </source>
</evidence>
<dbReference type="Pfam" id="PF11614">
    <property type="entry name" value="FixG_C"/>
    <property type="match status" value="1"/>
</dbReference>
<dbReference type="AlphaFoldDB" id="A0A1D8IJZ6"/>
<feature type="transmembrane region" description="Helical" evidence="7">
    <location>
        <begin position="27"/>
        <end position="45"/>
    </location>
</feature>
<keyword evidence="6" id="KW-0411">Iron-sulfur</keyword>
<dbReference type="Gene3D" id="2.60.40.10">
    <property type="entry name" value="Immunoglobulins"/>
    <property type="match status" value="1"/>
</dbReference>
<dbReference type="GO" id="GO:0005886">
    <property type="term" value="C:plasma membrane"/>
    <property type="evidence" value="ECO:0007669"/>
    <property type="project" value="TreeGrafter"/>
</dbReference>
<dbReference type="Pfam" id="PF13746">
    <property type="entry name" value="Fer4_18"/>
    <property type="match status" value="1"/>
</dbReference>
<keyword evidence="7" id="KW-0472">Membrane</keyword>
<evidence type="ECO:0000256" key="4">
    <source>
        <dbReference type="ARBA" id="ARBA00022982"/>
    </source>
</evidence>
<dbReference type="NCBIfam" id="TIGR02745">
    <property type="entry name" value="ccoG_rdxA_fixG"/>
    <property type="match status" value="1"/>
</dbReference>
<evidence type="ECO:0000256" key="7">
    <source>
        <dbReference type="SAM" id="Phobius"/>
    </source>
</evidence>
<keyword evidence="2" id="KW-0004">4Fe-4S</keyword>
<feature type="transmembrane region" description="Helical" evidence="7">
    <location>
        <begin position="186"/>
        <end position="206"/>
    </location>
</feature>
<keyword evidence="5" id="KW-0408">Iron</keyword>
<name>A0A1D8IJZ6_9GAMM</name>
<protein>
    <submittedName>
        <fullName evidence="9">Cytochrome c oxidase accessory protein CcoG</fullName>
    </submittedName>
</protein>
<dbReference type="InterPro" id="IPR017896">
    <property type="entry name" value="4Fe4S_Fe-S-bd"/>
</dbReference>
<dbReference type="InterPro" id="IPR013783">
    <property type="entry name" value="Ig-like_fold"/>
</dbReference>
<dbReference type="InterPro" id="IPR017900">
    <property type="entry name" value="4Fe4S_Fe_S_CS"/>
</dbReference>
<evidence type="ECO:0000256" key="6">
    <source>
        <dbReference type="ARBA" id="ARBA00023014"/>
    </source>
</evidence>
<evidence type="ECO:0000259" key="8">
    <source>
        <dbReference type="PROSITE" id="PS51379"/>
    </source>
</evidence>
<accession>A0A1D8IJZ6</accession>
<keyword evidence="1" id="KW-0813">Transport</keyword>
<dbReference type="KEGG" id="aprs:BI364_01035"/>
<feature type="domain" description="4Fe-4S ferredoxin-type" evidence="8">
    <location>
        <begin position="257"/>
        <end position="285"/>
    </location>
</feature>
<feature type="transmembrane region" description="Helical" evidence="7">
    <location>
        <begin position="78"/>
        <end position="99"/>
    </location>
</feature>
<feature type="transmembrane region" description="Helical" evidence="7">
    <location>
        <begin position="335"/>
        <end position="358"/>
    </location>
</feature>
<keyword evidence="7" id="KW-0812">Transmembrane</keyword>
<dbReference type="InterPro" id="IPR032879">
    <property type="entry name" value="FixG_C"/>
</dbReference>
<dbReference type="PROSITE" id="PS51379">
    <property type="entry name" value="4FE4S_FER_2"/>
    <property type="match status" value="1"/>
</dbReference>
<sequence>MSDHTGPVYQARITIYPRSVKGRFRNIKYAILGVAYGVFFLLPWLRWTRATGPDQAVMFDLPERHFYLFDLVVYPQNIFWLAILLVIAALLLFFVTGVAGRVWCGYFCFQTLWTDIYLLIERLVQGERPARMRLREHGWTVARVLKLGSTHALWLAMAFWTGLTFTLYWADAPHLLSAFFEAKAPFAAYVTTFMLTATTYIFAGIAREQVCTYMCPYARFQSVMFDRDTLIVSYDRHRGEGERGRHKVTRDLKGQEARQQAGHGDCIDCGYCVQVCPTGIDIRNGLQVECIHCALCVDACNGIMRNLGWAEGLIRYTSERALAGGRTRFFKFKTVGYGIALMAATFLLVSSVATRAAFDASVQQTRQPLTVVLSDGRIQNSYAIVVNNTSTHRLSLHVGVRGLNGAHVEVQPSAVMDLLPEASRTVYVKLRYPARANDPKRIPFSFELTPEGRHAPAPLILPTQFYTR</sequence>
<dbReference type="PANTHER" id="PTHR30176">
    <property type="entry name" value="FERREDOXIN-TYPE PROTEIN NAPH"/>
    <property type="match status" value="1"/>
</dbReference>
<dbReference type="InterPro" id="IPR051684">
    <property type="entry name" value="Electron_Trans/Redox"/>
</dbReference>
<dbReference type="EMBL" id="CP017415">
    <property type="protein sequence ID" value="AOU96782.1"/>
    <property type="molecule type" value="Genomic_DNA"/>
</dbReference>
<evidence type="ECO:0000256" key="1">
    <source>
        <dbReference type="ARBA" id="ARBA00022448"/>
    </source>
</evidence>
<dbReference type="Proteomes" id="UP000095401">
    <property type="component" value="Chromosome"/>
</dbReference>
<dbReference type="GO" id="GO:0051539">
    <property type="term" value="F:4 iron, 4 sulfur cluster binding"/>
    <property type="evidence" value="ECO:0007669"/>
    <property type="project" value="UniProtKB-KW"/>
</dbReference>
<organism evidence="9 10">
    <name type="scientific">Acidihalobacter yilgarnensis</name>
    <dbReference type="NCBI Taxonomy" id="2819280"/>
    <lineage>
        <taxon>Bacteria</taxon>
        <taxon>Pseudomonadati</taxon>
        <taxon>Pseudomonadota</taxon>
        <taxon>Gammaproteobacteria</taxon>
        <taxon>Chromatiales</taxon>
        <taxon>Ectothiorhodospiraceae</taxon>
        <taxon>Acidihalobacter</taxon>
    </lineage>
</organism>
<reference evidence="10" key="1">
    <citation type="submission" date="2016-09" db="EMBL/GenBank/DDBJ databases">
        <title>Acidihalobacter prosperus F5.</title>
        <authorList>
            <person name="Khaleque H.N."/>
            <person name="Ramsay J.P."/>
            <person name="Kaksonen A.H."/>
            <person name="Boxall N.J."/>
            <person name="Watkin E.L.J."/>
        </authorList>
    </citation>
    <scope>NUCLEOTIDE SEQUENCE [LARGE SCALE GENOMIC DNA]</scope>
    <source>
        <strain evidence="10">F5</strain>
    </source>
</reference>